<proteinExistence type="predicted"/>
<dbReference type="InterPro" id="IPR058608">
    <property type="entry name" value="NrnB_C"/>
</dbReference>
<evidence type="ECO:0000313" key="2">
    <source>
        <dbReference type="EMBL" id="WNF21263.1"/>
    </source>
</evidence>
<dbReference type="SUPFAM" id="SSF64182">
    <property type="entry name" value="DHH phosphoesterases"/>
    <property type="match status" value="1"/>
</dbReference>
<reference evidence="2 3" key="1">
    <citation type="submission" date="2023-09" db="EMBL/GenBank/DDBJ databases">
        <title>Microbial mechanism of fulvic acid promoting antimony reduction mineralization in rice fields.</title>
        <authorList>
            <person name="Chen G."/>
            <person name="Lan J."/>
        </authorList>
    </citation>
    <scope>NUCLEOTIDE SEQUENCE [LARGE SCALE GENOMIC DNA]</scope>
    <source>
        <strain evidence="2 3">PS1</strain>
    </source>
</reference>
<dbReference type="PANTHER" id="PTHR42146">
    <property type="entry name" value="3',5'-CYCLIC-NUCLEOTIDE PHOSPHODIESTERASE"/>
    <property type="match status" value="1"/>
</dbReference>
<gene>
    <name evidence="2" type="ORF">RH061_13755</name>
</gene>
<dbReference type="Pfam" id="PF26386">
    <property type="entry name" value="NrnB_C"/>
    <property type="match status" value="1"/>
</dbReference>
<evidence type="ECO:0000259" key="1">
    <source>
        <dbReference type="Pfam" id="PF26386"/>
    </source>
</evidence>
<accession>A0ABY9VCD6</accession>
<feature type="domain" description="Oligoribonuclease NrnB C-terminal" evidence="1">
    <location>
        <begin position="327"/>
        <end position="392"/>
    </location>
</feature>
<protein>
    <submittedName>
        <fullName evidence="2">Oligoribonuclease</fullName>
    </submittedName>
</protein>
<dbReference type="Proteomes" id="UP001303324">
    <property type="component" value="Chromosome"/>
</dbReference>
<dbReference type="InterPro" id="IPR052968">
    <property type="entry name" value="Nucleotide_metab_enz"/>
</dbReference>
<organism evidence="2 3">
    <name type="scientific">Mesobacillus jeotgali</name>
    <dbReference type="NCBI Taxonomy" id="129985"/>
    <lineage>
        <taxon>Bacteria</taxon>
        <taxon>Bacillati</taxon>
        <taxon>Bacillota</taxon>
        <taxon>Bacilli</taxon>
        <taxon>Bacillales</taxon>
        <taxon>Bacillaceae</taxon>
        <taxon>Mesobacillus</taxon>
    </lineage>
</organism>
<evidence type="ECO:0000313" key="3">
    <source>
        <dbReference type="Proteomes" id="UP001303324"/>
    </source>
</evidence>
<sequence length="397" mass="45967">MYRLFTHNDLDGVACGILFRLAFGEKADIRYNSVSGLNFQVEKYFERMNDRMKKEDHLYITDLSVNHDVAEKINQFVNDGGKAKLIDHHKTALHFNENSWGIVKVEDESGTLTSAASLVYDYLVQGNHLARNGALDEFVELVRQYDTWDWDILKNYKAKNLNDLFFMVSIEEFEERMVPRLTSGDTFEYDDFEKKLLEMEEDKIERYIRRKKREIIQIETDGLYGGVVHAESYHSELGNELGKEYPHLDYIAILNLGGKKISFRTIHDDVDVSAVAGEFGGGGHAKASGCSMNKEAYNRYIEQAFPLDPIKPDAFRNTYNVKDSKKGCLYENRDREFFLIYTDGTSYFVQLESKERHGPFDSFESADRFLKREYGAALARDEVYISYLENIVFNGRN</sequence>
<keyword evidence="3" id="KW-1185">Reference proteome</keyword>
<dbReference type="Gene3D" id="3.10.310.30">
    <property type="match status" value="1"/>
</dbReference>
<name>A0ABY9VCD6_9BACI</name>
<dbReference type="RefSeq" id="WP_311070942.1">
    <property type="nucleotide sequence ID" value="NZ_CP134494.1"/>
</dbReference>
<dbReference type="InterPro" id="IPR038763">
    <property type="entry name" value="DHH_sf"/>
</dbReference>
<dbReference type="EMBL" id="CP134494">
    <property type="protein sequence ID" value="WNF21263.1"/>
    <property type="molecule type" value="Genomic_DNA"/>
</dbReference>
<dbReference type="PANTHER" id="PTHR42146:SF1">
    <property type="entry name" value="OLIGORIBONUCLEASE NRNB"/>
    <property type="match status" value="1"/>
</dbReference>